<reference evidence="3" key="1">
    <citation type="submission" date="2015-09" db="EMBL/GenBank/DDBJ databases">
        <authorList>
            <person name="Rodrigo-Torres Lidia"/>
            <person name="Arahal R.David."/>
        </authorList>
    </citation>
    <scope>NUCLEOTIDE SEQUENCE [LARGE SCALE GENOMIC DNA]</scope>
    <source>
        <strain evidence="3">CECT 5114</strain>
    </source>
</reference>
<dbReference type="PANTHER" id="PTHR39335:SF1">
    <property type="entry name" value="BLL4220 PROTEIN"/>
    <property type="match status" value="1"/>
</dbReference>
<feature type="signal peptide" evidence="1">
    <location>
        <begin position="1"/>
        <end position="24"/>
    </location>
</feature>
<dbReference type="Pfam" id="PF03640">
    <property type="entry name" value="Lipoprotein_15"/>
    <property type="match status" value="2"/>
</dbReference>
<accession>A0A0P1IMH7</accession>
<dbReference type="RefSeq" id="WP_082625788.1">
    <property type="nucleotide sequence ID" value="NZ_CYTO01000003.1"/>
</dbReference>
<protein>
    <recommendedName>
        <fullName evidence="4">Lipoprotein with Yx(FWY)xxD motif</fullName>
    </recommendedName>
</protein>
<dbReference type="PIRSF" id="PIRSF029720">
    <property type="entry name" value="UCP029720"/>
    <property type="match status" value="1"/>
</dbReference>
<proteinExistence type="predicted"/>
<sequence>MNRFFTMTAAATAALTLAACDAYAAGHASSDVKTSDAGYFTDGHDMTLYTFDKDEAGKSNCNAGCAKAWPPLLVESDKPLPEGFSVISRKNGDQQIAYKDQPLYLWIQDKKPGQTTGDGVQGVWHIAKP</sequence>
<evidence type="ECO:0000256" key="1">
    <source>
        <dbReference type="SAM" id="SignalP"/>
    </source>
</evidence>
<gene>
    <name evidence="2" type="ORF">TA5114_00649</name>
</gene>
<name>A0A0P1IMH7_9RHOB</name>
<dbReference type="STRING" id="1715691.TA5113_00142"/>
<organism evidence="2 3">
    <name type="scientific">Cognatishimia activa</name>
    <dbReference type="NCBI Taxonomy" id="1715691"/>
    <lineage>
        <taxon>Bacteria</taxon>
        <taxon>Pseudomonadati</taxon>
        <taxon>Pseudomonadota</taxon>
        <taxon>Alphaproteobacteria</taxon>
        <taxon>Rhodobacterales</taxon>
        <taxon>Paracoccaceae</taxon>
        <taxon>Cognatishimia</taxon>
    </lineage>
</organism>
<evidence type="ECO:0008006" key="4">
    <source>
        <dbReference type="Google" id="ProtNLM"/>
    </source>
</evidence>
<dbReference type="OrthoDB" id="9800666at2"/>
<dbReference type="AlphaFoldDB" id="A0A0P1IMH7"/>
<dbReference type="InterPro" id="IPR014558">
    <property type="entry name" value="UCP029720"/>
</dbReference>
<dbReference type="PROSITE" id="PS51257">
    <property type="entry name" value="PROKAR_LIPOPROTEIN"/>
    <property type="match status" value="1"/>
</dbReference>
<evidence type="ECO:0000313" key="3">
    <source>
        <dbReference type="Proteomes" id="UP000051184"/>
    </source>
</evidence>
<dbReference type="EMBL" id="CYUE01000003">
    <property type="protein sequence ID" value="CUK24862.1"/>
    <property type="molecule type" value="Genomic_DNA"/>
</dbReference>
<keyword evidence="3" id="KW-1185">Reference proteome</keyword>
<keyword evidence="1" id="KW-0732">Signal</keyword>
<dbReference type="GO" id="GO:0043448">
    <property type="term" value="P:alkane catabolic process"/>
    <property type="evidence" value="ECO:0007669"/>
    <property type="project" value="TreeGrafter"/>
</dbReference>
<feature type="chain" id="PRO_5006065422" description="Lipoprotein with Yx(FWY)xxD motif" evidence="1">
    <location>
        <begin position="25"/>
        <end position="129"/>
    </location>
</feature>
<dbReference type="PANTHER" id="PTHR39335">
    <property type="entry name" value="BLL4220 PROTEIN"/>
    <property type="match status" value="1"/>
</dbReference>
<dbReference type="Proteomes" id="UP000051184">
    <property type="component" value="Unassembled WGS sequence"/>
</dbReference>
<dbReference type="InterPro" id="IPR005297">
    <property type="entry name" value="Lipoprotein_repeat"/>
</dbReference>
<evidence type="ECO:0000313" key="2">
    <source>
        <dbReference type="EMBL" id="CUK24862.1"/>
    </source>
</evidence>